<protein>
    <recommendedName>
        <fullName evidence="1">F-box domain-containing protein</fullName>
    </recommendedName>
</protein>
<organism evidence="2 3">
    <name type="scientific">Ascobolus immersus RN42</name>
    <dbReference type="NCBI Taxonomy" id="1160509"/>
    <lineage>
        <taxon>Eukaryota</taxon>
        <taxon>Fungi</taxon>
        <taxon>Dikarya</taxon>
        <taxon>Ascomycota</taxon>
        <taxon>Pezizomycotina</taxon>
        <taxon>Pezizomycetes</taxon>
        <taxon>Pezizales</taxon>
        <taxon>Ascobolaceae</taxon>
        <taxon>Ascobolus</taxon>
    </lineage>
</organism>
<reference evidence="2 3" key="1">
    <citation type="journal article" date="2018" name="Nat. Ecol. Evol.">
        <title>Pezizomycetes genomes reveal the molecular basis of ectomycorrhizal truffle lifestyle.</title>
        <authorList>
            <person name="Murat C."/>
            <person name="Payen T."/>
            <person name="Noel B."/>
            <person name="Kuo A."/>
            <person name="Morin E."/>
            <person name="Chen J."/>
            <person name="Kohler A."/>
            <person name="Krizsan K."/>
            <person name="Balestrini R."/>
            <person name="Da Silva C."/>
            <person name="Montanini B."/>
            <person name="Hainaut M."/>
            <person name="Levati E."/>
            <person name="Barry K.W."/>
            <person name="Belfiori B."/>
            <person name="Cichocki N."/>
            <person name="Clum A."/>
            <person name="Dockter R.B."/>
            <person name="Fauchery L."/>
            <person name="Guy J."/>
            <person name="Iotti M."/>
            <person name="Le Tacon F."/>
            <person name="Lindquist E.A."/>
            <person name="Lipzen A."/>
            <person name="Malagnac F."/>
            <person name="Mello A."/>
            <person name="Molinier V."/>
            <person name="Miyauchi S."/>
            <person name="Poulain J."/>
            <person name="Riccioni C."/>
            <person name="Rubini A."/>
            <person name="Sitrit Y."/>
            <person name="Splivallo R."/>
            <person name="Traeger S."/>
            <person name="Wang M."/>
            <person name="Zifcakova L."/>
            <person name="Wipf D."/>
            <person name="Zambonelli A."/>
            <person name="Paolocci F."/>
            <person name="Nowrousian M."/>
            <person name="Ottonello S."/>
            <person name="Baldrian P."/>
            <person name="Spatafora J.W."/>
            <person name="Henrissat B."/>
            <person name="Nagy L.G."/>
            <person name="Aury J.M."/>
            <person name="Wincker P."/>
            <person name="Grigoriev I.V."/>
            <person name="Bonfante P."/>
            <person name="Martin F.M."/>
        </authorList>
    </citation>
    <scope>NUCLEOTIDE SEQUENCE [LARGE SCALE GENOMIC DNA]</scope>
    <source>
        <strain evidence="2 3">RN42</strain>
    </source>
</reference>
<dbReference type="PROSITE" id="PS50181">
    <property type="entry name" value="FBOX"/>
    <property type="match status" value="1"/>
</dbReference>
<keyword evidence="3" id="KW-1185">Reference proteome</keyword>
<dbReference type="Proteomes" id="UP000275078">
    <property type="component" value="Unassembled WGS sequence"/>
</dbReference>
<evidence type="ECO:0000259" key="1">
    <source>
        <dbReference type="PROSITE" id="PS50181"/>
    </source>
</evidence>
<dbReference type="EMBL" id="ML119690">
    <property type="protein sequence ID" value="RPA80213.1"/>
    <property type="molecule type" value="Genomic_DNA"/>
</dbReference>
<dbReference type="AlphaFoldDB" id="A0A3N4I290"/>
<sequence length="172" mass="20115">MPIAKQTSTLTPPSQAPESGNGINILQLPNEILHIIVINLPDPLSYLRLSVVNKHFNAVISTPYTKRCFIRHWFNTYLPTSRDDFEAPSIIEYIVRYVCYHRLPPYRCRKDRTGPQIHMVPTFLPPSRVEDYVSRRLEKDPRRGHPRSCSMRWSKGDFGIENLFLKIRIGRR</sequence>
<dbReference type="InterPro" id="IPR036047">
    <property type="entry name" value="F-box-like_dom_sf"/>
</dbReference>
<gene>
    <name evidence="2" type="ORF">BJ508DRAFT_327526</name>
</gene>
<accession>A0A3N4I290</accession>
<dbReference type="Pfam" id="PF12937">
    <property type="entry name" value="F-box-like"/>
    <property type="match status" value="1"/>
</dbReference>
<feature type="domain" description="F-box" evidence="1">
    <location>
        <begin position="22"/>
        <end position="72"/>
    </location>
</feature>
<dbReference type="InterPro" id="IPR001810">
    <property type="entry name" value="F-box_dom"/>
</dbReference>
<evidence type="ECO:0000313" key="2">
    <source>
        <dbReference type="EMBL" id="RPA80213.1"/>
    </source>
</evidence>
<evidence type="ECO:0000313" key="3">
    <source>
        <dbReference type="Proteomes" id="UP000275078"/>
    </source>
</evidence>
<dbReference type="SUPFAM" id="SSF81383">
    <property type="entry name" value="F-box domain"/>
    <property type="match status" value="1"/>
</dbReference>
<proteinExistence type="predicted"/>
<name>A0A3N4I290_ASCIM</name>